<dbReference type="InterPro" id="IPR013520">
    <property type="entry name" value="Ribonucl_H"/>
</dbReference>
<evidence type="ECO:0000256" key="3">
    <source>
        <dbReference type="ARBA" id="ARBA00022722"/>
    </source>
</evidence>
<feature type="compositionally biased region" description="Low complexity" evidence="7">
    <location>
        <begin position="520"/>
        <end position="536"/>
    </location>
</feature>
<feature type="compositionally biased region" description="Low complexity" evidence="7">
    <location>
        <begin position="56"/>
        <end position="70"/>
    </location>
</feature>
<reference evidence="9 10" key="1">
    <citation type="journal article" date="2020" name="ISME J.">
        <title>Uncovering the hidden diversity of litter-decomposition mechanisms in mushroom-forming fungi.</title>
        <authorList>
            <person name="Floudas D."/>
            <person name="Bentzer J."/>
            <person name="Ahren D."/>
            <person name="Johansson T."/>
            <person name="Persson P."/>
            <person name="Tunlid A."/>
        </authorList>
    </citation>
    <scope>NUCLEOTIDE SEQUENCE [LARGE SCALE GENOMIC DNA]</scope>
    <source>
        <strain evidence="9 10">CBS 406.79</strain>
    </source>
</reference>
<sequence>MFSPLGLFRSLPCPERDSCTRLQCVFSHKPPEELPRPPSLTIPVEEAKTVPAKRLISSPLPTPKTPSSIPVEPPRKLQKLDSPQNKHVARTGVPILNIPPATSSVAIPVRQAMLKTLYDHFVILYDGISSLHPNLASDHARRQEQEVYSTANKFTYRNAVIQSVAAIKRRSLPTAIGHPSIGTEGDLSARAEAKKSITALHVTAALLAPYIPSLDQLKAWGYIVDVPPGPSHAEPSLLGKPVKCERCGELFVVRMLQEQDPGKEECLHHWGRISSRIANGKNVSLHHKVHIAHSSYHSGEKIRAYNCCFKEVSDKGCVRGPHVFYESEPETLHLRHAFSQLAPSSTSELLDVVALDCEMIYTTGGMRVARVSVVDGSANQVFDELVRMDEGIEILDFNTRFSGITQEMYDKRALLPLSSIQKSLNLLIGNDSLIIGHALENDLKTLRLVHHRVVDTVFLYPHPRGAPYRRSLRDLAREHLNLTIQDGDGSSGHSSLEDAIASLDLVRLYLVNNANKSKELSTASSSLTWKASSSSSNGGGSRPKVTPVSYFLKPRQK</sequence>
<dbReference type="GO" id="GO:0005634">
    <property type="term" value="C:nucleus"/>
    <property type="evidence" value="ECO:0007669"/>
    <property type="project" value="UniProtKB-SubCell"/>
</dbReference>
<dbReference type="InterPro" id="IPR012337">
    <property type="entry name" value="RNaseH-like_sf"/>
</dbReference>
<evidence type="ECO:0000256" key="2">
    <source>
        <dbReference type="ARBA" id="ARBA00006357"/>
    </source>
</evidence>
<evidence type="ECO:0000313" key="9">
    <source>
        <dbReference type="EMBL" id="KAF5390620.1"/>
    </source>
</evidence>
<dbReference type="GO" id="GO:0004527">
    <property type="term" value="F:exonuclease activity"/>
    <property type="evidence" value="ECO:0007669"/>
    <property type="project" value="UniProtKB-KW"/>
</dbReference>
<organism evidence="9 10">
    <name type="scientific">Collybiopsis confluens</name>
    <dbReference type="NCBI Taxonomy" id="2823264"/>
    <lineage>
        <taxon>Eukaryota</taxon>
        <taxon>Fungi</taxon>
        <taxon>Dikarya</taxon>
        <taxon>Basidiomycota</taxon>
        <taxon>Agaricomycotina</taxon>
        <taxon>Agaricomycetes</taxon>
        <taxon>Agaricomycetidae</taxon>
        <taxon>Agaricales</taxon>
        <taxon>Marasmiineae</taxon>
        <taxon>Omphalotaceae</taxon>
        <taxon>Collybiopsis</taxon>
    </lineage>
</organism>
<proteinExistence type="inferred from homology"/>
<gene>
    <name evidence="9" type="ORF">D9757_002712</name>
</gene>
<comment type="similarity">
    <text evidence="2">Belongs to the REXO1/REXO3 family.</text>
</comment>
<dbReference type="PANTHER" id="PTHR12801:SF115">
    <property type="entry name" value="FI18136P1-RELATED"/>
    <property type="match status" value="1"/>
</dbReference>
<dbReference type="OrthoDB" id="8191639at2759"/>
<dbReference type="Proteomes" id="UP000518752">
    <property type="component" value="Unassembled WGS sequence"/>
</dbReference>
<dbReference type="InterPro" id="IPR034922">
    <property type="entry name" value="REX1-like_exo"/>
</dbReference>
<dbReference type="InterPro" id="IPR047021">
    <property type="entry name" value="REXO1/3/4-like"/>
</dbReference>
<dbReference type="InterPro" id="IPR036397">
    <property type="entry name" value="RNaseH_sf"/>
</dbReference>
<evidence type="ECO:0000256" key="5">
    <source>
        <dbReference type="ARBA" id="ARBA00022839"/>
    </source>
</evidence>
<dbReference type="Gene3D" id="3.30.420.10">
    <property type="entry name" value="Ribonuclease H-like superfamily/Ribonuclease H"/>
    <property type="match status" value="1"/>
</dbReference>
<name>A0A8H5MDP1_9AGAR</name>
<accession>A0A8H5MDP1</accession>
<dbReference type="Pfam" id="PF00929">
    <property type="entry name" value="RNase_T"/>
    <property type="match status" value="1"/>
</dbReference>
<evidence type="ECO:0000256" key="7">
    <source>
        <dbReference type="SAM" id="MobiDB-lite"/>
    </source>
</evidence>
<feature type="region of interest" description="Disordered" evidence="7">
    <location>
        <begin position="519"/>
        <end position="557"/>
    </location>
</feature>
<comment type="subcellular location">
    <subcellularLocation>
        <location evidence="1">Nucleus</location>
    </subcellularLocation>
</comment>
<comment type="caution">
    <text evidence="9">The sequence shown here is derived from an EMBL/GenBank/DDBJ whole genome shotgun (WGS) entry which is preliminary data.</text>
</comment>
<keyword evidence="5" id="KW-0269">Exonuclease</keyword>
<dbReference type="GO" id="GO:0003676">
    <property type="term" value="F:nucleic acid binding"/>
    <property type="evidence" value="ECO:0007669"/>
    <property type="project" value="InterPro"/>
</dbReference>
<keyword evidence="6" id="KW-0539">Nucleus</keyword>
<dbReference type="CDD" id="cd06145">
    <property type="entry name" value="REX1_like"/>
    <property type="match status" value="1"/>
</dbReference>
<keyword evidence="4" id="KW-0378">Hydrolase</keyword>
<keyword evidence="3" id="KW-0540">Nuclease</keyword>
<dbReference type="GO" id="GO:0010629">
    <property type="term" value="P:negative regulation of gene expression"/>
    <property type="evidence" value="ECO:0007669"/>
    <property type="project" value="UniProtKB-ARBA"/>
</dbReference>
<evidence type="ECO:0000256" key="4">
    <source>
        <dbReference type="ARBA" id="ARBA00022801"/>
    </source>
</evidence>
<feature type="domain" description="Exonuclease" evidence="8">
    <location>
        <begin position="351"/>
        <end position="515"/>
    </location>
</feature>
<evidence type="ECO:0000256" key="6">
    <source>
        <dbReference type="ARBA" id="ARBA00023242"/>
    </source>
</evidence>
<evidence type="ECO:0000256" key="1">
    <source>
        <dbReference type="ARBA" id="ARBA00004123"/>
    </source>
</evidence>
<dbReference type="PANTHER" id="PTHR12801">
    <property type="entry name" value="RNA EXONUCLEASE REXO1 / RECO3 FAMILY MEMBER-RELATED"/>
    <property type="match status" value="1"/>
</dbReference>
<evidence type="ECO:0000313" key="10">
    <source>
        <dbReference type="Proteomes" id="UP000518752"/>
    </source>
</evidence>
<evidence type="ECO:0000259" key="8">
    <source>
        <dbReference type="SMART" id="SM00479"/>
    </source>
</evidence>
<dbReference type="SUPFAM" id="SSF53098">
    <property type="entry name" value="Ribonuclease H-like"/>
    <property type="match status" value="1"/>
</dbReference>
<dbReference type="FunFam" id="3.30.420.10:FF:000031">
    <property type="entry name" value="RNA exonuclease 1"/>
    <property type="match status" value="1"/>
</dbReference>
<dbReference type="AlphaFoldDB" id="A0A8H5MDP1"/>
<dbReference type="SMART" id="SM00479">
    <property type="entry name" value="EXOIII"/>
    <property type="match status" value="1"/>
</dbReference>
<keyword evidence="10" id="KW-1185">Reference proteome</keyword>
<dbReference type="EMBL" id="JAACJN010000014">
    <property type="protein sequence ID" value="KAF5390620.1"/>
    <property type="molecule type" value="Genomic_DNA"/>
</dbReference>
<protein>
    <recommendedName>
        <fullName evidence="8">Exonuclease domain-containing protein</fullName>
    </recommendedName>
</protein>
<feature type="region of interest" description="Disordered" evidence="7">
    <location>
        <begin position="56"/>
        <end position="85"/>
    </location>
</feature>